<dbReference type="InterPro" id="IPR028974">
    <property type="entry name" value="TSP_type-3_rpt"/>
</dbReference>
<keyword evidence="6" id="KW-1185">Reference proteome</keyword>
<comment type="caution">
    <text evidence="5">The sequence shown here is derived from an EMBL/GenBank/DDBJ whole genome shotgun (WGS) entry which is preliminary data.</text>
</comment>
<dbReference type="EMBL" id="JBBKTX010000001">
    <property type="protein sequence ID" value="MFK4750977.1"/>
    <property type="molecule type" value="Genomic_DNA"/>
</dbReference>
<reference evidence="5 6" key="1">
    <citation type="submission" date="2024-03" db="EMBL/GenBank/DDBJ databases">
        <title>High-quality draft genome sequence of Oceanobacter sp. wDCs-4.</title>
        <authorList>
            <person name="Dong C."/>
        </authorList>
    </citation>
    <scope>NUCLEOTIDE SEQUENCE [LARGE SCALE GENOMIC DNA]</scope>
    <source>
        <strain evidence="6">wDCs-4</strain>
    </source>
</reference>
<dbReference type="RefSeq" id="WP_416204517.1">
    <property type="nucleotide sequence ID" value="NZ_JBBKTX010000001.1"/>
</dbReference>
<feature type="signal peptide" evidence="4">
    <location>
        <begin position="1"/>
        <end position="21"/>
    </location>
</feature>
<protein>
    <submittedName>
        <fullName evidence="5">Thrombospondin type 3 repeat-containing protein</fullName>
    </submittedName>
</protein>
<feature type="region of interest" description="Disordered" evidence="3">
    <location>
        <begin position="340"/>
        <end position="454"/>
    </location>
</feature>
<dbReference type="InterPro" id="IPR003367">
    <property type="entry name" value="Thrombospondin_3-like_rpt"/>
</dbReference>
<organism evidence="5 6">
    <name type="scientific">Oceanobacter antarcticus</name>
    <dbReference type="NCBI Taxonomy" id="3133425"/>
    <lineage>
        <taxon>Bacteria</taxon>
        <taxon>Pseudomonadati</taxon>
        <taxon>Pseudomonadota</taxon>
        <taxon>Gammaproteobacteria</taxon>
        <taxon>Oceanospirillales</taxon>
        <taxon>Oceanospirillaceae</taxon>
        <taxon>Oceanobacter</taxon>
    </lineage>
</organism>
<dbReference type="Gene3D" id="4.10.1080.10">
    <property type="entry name" value="TSP type-3 repeat"/>
    <property type="match status" value="1"/>
</dbReference>
<keyword evidence="2" id="KW-0106">Calcium</keyword>
<evidence type="ECO:0000256" key="2">
    <source>
        <dbReference type="ARBA" id="ARBA00022837"/>
    </source>
</evidence>
<gene>
    <name evidence="5" type="ORF">WG929_01010</name>
</gene>
<evidence type="ECO:0000313" key="6">
    <source>
        <dbReference type="Proteomes" id="UP001620597"/>
    </source>
</evidence>
<dbReference type="Pfam" id="PF02412">
    <property type="entry name" value="TSP_3"/>
    <property type="match status" value="1"/>
</dbReference>
<dbReference type="Proteomes" id="UP001620597">
    <property type="component" value="Unassembled WGS sequence"/>
</dbReference>
<name>A0ABW8NDI3_9GAMM</name>
<feature type="compositionally biased region" description="Acidic residues" evidence="3">
    <location>
        <begin position="403"/>
        <end position="412"/>
    </location>
</feature>
<feature type="compositionally biased region" description="Acidic residues" evidence="3">
    <location>
        <begin position="340"/>
        <end position="367"/>
    </location>
</feature>
<evidence type="ECO:0000256" key="4">
    <source>
        <dbReference type="SAM" id="SignalP"/>
    </source>
</evidence>
<keyword evidence="1 4" id="KW-0732">Signal</keyword>
<accession>A0ABW8NDI3</accession>
<dbReference type="SUPFAM" id="SSF103647">
    <property type="entry name" value="TSP type-3 repeat"/>
    <property type="match status" value="1"/>
</dbReference>
<evidence type="ECO:0000256" key="1">
    <source>
        <dbReference type="ARBA" id="ARBA00022729"/>
    </source>
</evidence>
<dbReference type="PANTHER" id="PTHR10199">
    <property type="entry name" value="THROMBOSPONDIN"/>
    <property type="match status" value="1"/>
</dbReference>
<sequence length="454" mass="46318">MTALRHSLMAFGLLGVMGLTACGGGGSGGDNPEEVQSVSVTGVAVKGPLAQASVAVYRLDVNASDLKGALIAEGQTADTSFIDSLSITPDLAGQVLLVEFSSSTSTTDINTGVTPLIRRFKTVIDADTVLSGGSVYASPLTSLAVSLAQLQADTASPYAGNGDGIISAAEFDSALDIAVQQVLSTLGFGWKTSADLLNTPPLVTSEAASDDELQQVLLCRQAIESVTVVANDIATQLLAGNATAEQVFDVLALDLTNGIIDGRSSSGAIELFSSVSSDDLQAVVEEDVSSKLIPGTNVTVGNVEALLVSETATTLVTQSTTPLSDGTVSSEPEAANAEADIDGDGVADSEDAFPQDATETTDSDSDGVGDNSDAFPHDSTETIDSDSDGLGDNSDPYPNSVDGDADGIDDPLDNCPTLANADQADDDQNGTGDACEPSSGGSWDNFNWDEANWQ</sequence>
<evidence type="ECO:0000256" key="3">
    <source>
        <dbReference type="SAM" id="MobiDB-lite"/>
    </source>
</evidence>
<dbReference type="PROSITE" id="PS51257">
    <property type="entry name" value="PROKAR_LIPOPROTEIN"/>
    <property type="match status" value="1"/>
</dbReference>
<proteinExistence type="predicted"/>
<feature type="chain" id="PRO_5046874773" evidence="4">
    <location>
        <begin position="22"/>
        <end position="454"/>
    </location>
</feature>
<evidence type="ECO:0000313" key="5">
    <source>
        <dbReference type="EMBL" id="MFK4750977.1"/>
    </source>
</evidence>